<sequence length="152" mass="15695">MTGFVSMGGGATVPSGVITMWSGSTTDVPDGWTLCDGSDGTPDLTDRFVVGAGDSYAVDDTGGAASVQLSEDEMPSHSHNGSTTTDGEHSHDYTGVTFDGEGNGSIQARSQTTRTTEPAGDHSHNLNIDQAGGDSAHENRPPYLALAFIMKT</sequence>
<proteinExistence type="predicted"/>
<dbReference type="RefSeq" id="WP_222607556.1">
    <property type="nucleotide sequence ID" value="NZ_CP081958.1"/>
</dbReference>
<feature type="compositionally biased region" description="Polar residues" evidence="1">
    <location>
        <begin position="104"/>
        <end position="116"/>
    </location>
</feature>
<dbReference type="GeneID" id="67176632"/>
<dbReference type="CDD" id="cd22641">
    <property type="entry name" value="C24-like"/>
    <property type="match status" value="1"/>
</dbReference>
<evidence type="ECO:0000313" key="3">
    <source>
        <dbReference type="Proteomes" id="UP000826254"/>
    </source>
</evidence>
<evidence type="ECO:0000313" key="2">
    <source>
        <dbReference type="EMBL" id="QZP37748.1"/>
    </source>
</evidence>
<reference evidence="2 3" key="1">
    <citation type="journal article" date="2021" name="Int. J. Syst. Evol. Microbiol.">
        <title>Halobaculum halophilum sp. nov. and Halobaculum salinum sp. nov., isolated from salt lake and saline soil.</title>
        <authorList>
            <person name="Cui H.L."/>
            <person name="Shi X.W."/>
            <person name="Yin X.M."/>
            <person name="Yang X.Y."/>
            <person name="Hou J."/>
            <person name="Zhu L."/>
        </authorList>
    </citation>
    <scope>NUCLEOTIDE SEQUENCE [LARGE SCALE GENOMIC DNA]</scope>
    <source>
        <strain evidence="2 3">NBRC 109044</strain>
    </source>
</reference>
<dbReference type="SUPFAM" id="SSF88874">
    <property type="entry name" value="Receptor-binding domain of short tail fibre protein gp12"/>
    <property type="match status" value="1"/>
</dbReference>
<dbReference type="Proteomes" id="UP000826254">
    <property type="component" value="Chromosome"/>
</dbReference>
<protein>
    <recommendedName>
        <fullName evidence="4">Microcystin-dependent protein</fullName>
    </recommendedName>
</protein>
<feature type="region of interest" description="Disordered" evidence="1">
    <location>
        <begin position="59"/>
        <end position="139"/>
    </location>
</feature>
<gene>
    <name evidence="2" type="ORF">K6T50_00780</name>
</gene>
<name>A0A8T8WD24_9EURY</name>
<evidence type="ECO:0008006" key="4">
    <source>
        <dbReference type="Google" id="ProtNLM"/>
    </source>
</evidence>
<organism evidence="2 3">
    <name type="scientific">Halobaculum magnesiiphilum</name>
    <dbReference type="NCBI Taxonomy" id="1017351"/>
    <lineage>
        <taxon>Archaea</taxon>
        <taxon>Methanobacteriati</taxon>
        <taxon>Methanobacteriota</taxon>
        <taxon>Stenosarchaea group</taxon>
        <taxon>Halobacteria</taxon>
        <taxon>Halobacteriales</taxon>
        <taxon>Haloferacaceae</taxon>
        <taxon>Halobaculum</taxon>
    </lineage>
</organism>
<evidence type="ECO:0000256" key="1">
    <source>
        <dbReference type="SAM" id="MobiDB-lite"/>
    </source>
</evidence>
<dbReference type="EMBL" id="CP081958">
    <property type="protein sequence ID" value="QZP37748.1"/>
    <property type="molecule type" value="Genomic_DNA"/>
</dbReference>
<accession>A0A8T8WD24</accession>
<dbReference type="AlphaFoldDB" id="A0A8T8WD24"/>
<keyword evidence="3" id="KW-1185">Reference proteome</keyword>
<dbReference type="KEGG" id="hmp:K6T50_00780"/>